<gene>
    <name evidence="1" type="ORF">MTBBW1_590004</name>
</gene>
<proteinExistence type="predicted"/>
<reference evidence="1 2" key="1">
    <citation type="submission" date="2017-03" db="EMBL/GenBank/DDBJ databases">
        <authorList>
            <person name="Afonso C.L."/>
            <person name="Miller P.J."/>
            <person name="Scott M.A."/>
            <person name="Spackman E."/>
            <person name="Goraichik I."/>
            <person name="Dimitrov K.M."/>
            <person name="Suarez D.L."/>
            <person name="Swayne D.E."/>
        </authorList>
    </citation>
    <scope>NUCLEOTIDE SEQUENCE [LARGE SCALE GENOMIC DNA]</scope>
    <source>
        <strain evidence="1">PRJEB14757</strain>
    </source>
</reference>
<dbReference type="AlphaFoldDB" id="A0A1W1HI00"/>
<organism evidence="1 2">
    <name type="scientific">Desulfamplus magnetovallimortis</name>
    <dbReference type="NCBI Taxonomy" id="1246637"/>
    <lineage>
        <taxon>Bacteria</taxon>
        <taxon>Pseudomonadati</taxon>
        <taxon>Thermodesulfobacteriota</taxon>
        <taxon>Desulfobacteria</taxon>
        <taxon>Desulfobacterales</taxon>
        <taxon>Desulfobacteraceae</taxon>
        <taxon>Desulfamplus</taxon>
    </lineage>
</organism>
<evidence type="ECO:0000313" key="2">
    <source>
        <dbReference type="Proteomes" id="UP000191931"/>
    </source>
</evidence>
<name>A0A1W1HI00_9BACT</name>
<keyword evidence="2" id="KW-1185">Reference proteome</keyword>
<dbReference type="STRING" id="1246637.MTBBW1_590004"/>
<evidence type="ECO:0000313" key="1">
    <source>
        <dbReference type="EMBL" id="SLM32099.1"/>
    </source>
</evidence>
<protein>
    <submittedName>
        <fullName evidence="1">Uncharacterized protein</fullName>
    </submittedName>
</protein>
<accession>A0A1W1HI00</accession>
<sequence length="58" mass="6652">MQDCHCLNFTPSPSSGHLACQQFSKQTQNAFEKAYPNAFVFDVDIKHMLCLIINYELL</sequence>
<dbReference type="EMBL" id="FWEV01000302">
    <property type="protein sequence ID" value="SLM32099.1"/>
    <property type="molecule type" value="Genomic_DNA"/>
</dbReference>
<dbReference type="Proteomes" id="UP000191931">
    <property type="component" value="Unassembled WGS sequence"/>
</dbReference>